<evidence type="ECO:0000313" key="3">
    <source>
        <dbReference type="Proteomes" id="UP000241462"/>
    </source>
</evidence>
<feature type="region of interest" description="Disordered" evidence="1">
    <location>
        <begin position="1"/>
        <end position="43"/>
    </location>
</feature>
<protein>
    <submittedName>
        <fullName evidence="2">Uncharacterized protein</fullName>
    </submittedName>
</protein>
<reference evidence="2 3" key="1">
    <citation type="journal article" date="2018" name="Mycol. Prog.">
        <title>Coniella lustricola, a new species from submerged detritus.</title>
        <authorList>
            <person name="Raudabaugh D.B."/>
            <person name="Iturriaga T."/>
            <person name="Carver A."/>
            <person name="Mondo S."/>
            <person name="Pangilinan J."/>
            <person name="Lipzen A."/>
            <person name="He G."/>
            <person name="Amirebrahimi M."/>
            <person name="Grigoriev I.V."/>
            <person name="Miller A.N."/>
        </authorList>
    </citation>
    <scope>NUCLEOTIDE SEQUENCE [LARGE SCALE GENOMIC DNA]</scope>
    <source>
        <strain evidence="2 3">B22-T-1</strain>
    </source>
</reference>
<organism evidence="2 3">
    <name type="scientific">Coniella lustricola</name>
    <dbReference type="NCBI Taxonomy" id="2025994"/>
    <lineage>
        <taxon>Eukaryota</taxon>
        <taxon>Fungi</taxon>
        <taxon>Dikarya</taxon>
        <taxon>Ascomycota</taxon>
        <taxon>Pezizomycotina</taxon>
        <taxon>Sordariomycetes</taxon>
        <taxon>Sordariomycetidae</taxon>
        <taxon>Diaporthales</taxon>
        <taxon>Schizoparmaceae</taxon>
        <taxon>Coniella</taxon>
    </lineage>
</organism>
<dbReference type="Proteomes" id="UP000241462">
    <property type="component" value="Unassembled WGS sequence"/>
</dbReference>
<gene>
    <name evidence="2" type="ORF">BD289DRAFT_17755</name>
</gene>
<dbReference type="EMBL" id="KZ678382">
    <property type="protein sequence ID" value="PSS00632.1"/>
    <property type="molecule type" value="Genomic_DNA"/>
</dbReference>
<proteinExistence type="predicted"/>
<evidence type="ECO:0000313" key="2">
    <source>
        <dbReference type="EMBL" id="PSS00632.1"/>
    </source>
</evidence>
<keyword evidence="3" id="KW-1185">Reference proteome</keyword>
<accession>A0A2T3AJ85</accession>
<dbReference type="OrthoDB" id="3535086at2759"/>
<dbReference type="InParanoid" id="A0A2T3AJ85"/>
<name>A0A2T3AJ85_9PEZI</name>
<dbReference type="AlphaFoldDB" id="A0A2T3AJ85"/>
<sequence>MSNLQPDPRHQHPHPPTISSRSSYYPTPLKGQAATAATLPSPPRVMTVPAPSQAAAAAAAVAACDQHHHDAAVCHPVFFTPRLMRPPLPVPSVGTAVVRSTTRPLSSSLLPPPPLLLMPNWSAMMSPVAHGYVYQQKSGRPSPTATTGTMPKL</sequence>
<evidence type="ECO:0000256" key="1">
    <source>
        <dbReference type="SAM" id="MobiDB-lite"/>
    </source>
</evidence>